<protein>
    <submittedName>
        <fullName evidence="6">Uncharacterized protein</fullName>
    </submittedName>
</protein>
<evidence type="ECO:0000256" key="3">
    <source>
        <dbReference type="ARBA" id="ARBA00022989"/>
    </source>
</evidence>
<dbReference type="GO" id="GO:0012505">
    <property type="term" value="C:endomembrane system"/>
    <property type="evidence" value="ECO:0007669"/>
    <property type="project" value="UniProtKB-SubCell"/>
</dbReference>
<dbReference type="Proteomes" id="UP000063234">
    <property type="component" value="Chromosome"/>
</dbReference>
<dbReference type="InterPro" id="IPR039376">
    <property type="entry name" value="Ferritin_CCC1_N"/>
</dbReference>
<feature type="transmembrane region" description="Helical" evidence="5">
    <location>
        <begin position="67"/>
        <end position="86"/>
    </location>
</feature>
<feature type="transmembrane region" description="Helical" evidence="5">
    <location>
        <begin position="163"/>
        <end position="181"/>
    </location>
</feature>
<keyword evidence="3 5" id="KW-1133">Transmembrane helix</keyword>
<evidence type="ECO:0000313" key="6">
    <source>
        <dbReference type="EMBL" id="BAT70869.1"/>
    </source>
</evidence>
<evidence type="ECO:0000256" key="1">
    <source>
        <dbReference type="ARBA" id="ARBA00004127"/>
    </source>
</evidence>
<dbReference type="PATRIC" id="fig|1298851.3.peg.62"/>
<feature type="transmembrane region" description="Helical" evidence="5">
    <location>
        <begin position="226"/>
        <end position="250"/>
    </location>
</feature>
<dbReference type="InterPro" id="IPR009078">
    <property type="entry name" value="Ferritin-like_SF"/>
</dbReference>
<gene>
    <name evidence="6" type="ORF">TST_0059</name>
</gene>
<evidence type="ECO:0000256" key="5">
    <source>
        <dbReference type="SAM" id="Phobius"/>
    </source>
</evidence>
<keyword evidence="4 5" id="KW-0472">Membrane</keyword>
<dbReference type="STRING" id="1298851.TST_0059"/>
<comment type="subcellular location">
    <subcellularLocation>
        <location evidence="1">Endomembrane system</location>
        <topology evidence="1">Multi-pass membrane protein</topology>
    </subcellularLocation>
</comment>
<evidence type="ECO:0000313" key="7">
    <source>
        <dbReference type="Proteomes" id="UP000063234"/>
    </source>
</evidence>
<dbReference type="KEGG" id="ttk:TST_0059"/>
<dbReference type="CDD" id="cd01044">
    <property type="entry name" value="Ferritin_CCC1_N"/>
    <property type="match status" value="1"/>
</dbReference>
<sequence length="288" mass="32388">MDAQTKELIKSFQKNEITEYHIYKFLAKRAKGKNREVLEKIADDELRHYHEWKELTGEEVKPDKKKIVFYVLLSLILGLTFAIKLMERGEENAEKAYEKLEKEYPVAADILKDEFAHEQMLINLIEEERLKYVGSMVLGLNDALVELTGSLAGFTFAMQNSKVIGLAGLIMGVAASLSMCASEYLSQKSEADADKNPIKASLYTGIAYVLAVIVLVWPFFVFSSYIIALLISLLGAVGIIYIFTFFISVVQETDFKKNFTEMLAISMGVAFISFLVGLFARKSLGIDI</sequence>
<dbReference type="AlphaFoldDB" id="A0A0S3QRA3"/>
<dbReference type="GO" id="GO:0005384">
    <property type="term" value="F:manganese ion transmembrane transporter activity"/>
    <property type="evidence" value="ECO:0007669"/>
    <property type="project" value="InterPro"/>
</dbReference>
<keyword evidence="2 5" id="KW-0812">Transmembrane</keyword>
<dbReference type="RefSeq" id="WP_068548572.1">
    <property type="nucleotide sequence ID" value="NZ_AP013035.1"/>
</dbReference>
<feature type="transmembrane region" description="Helical" evidence="5">
    <location>
        <begin position="202"/>
        <end position="220"/>
    </location>
</feature>
<evidence type="ECO:0000256" key="4">
    <source>
        <dbReference type="ARBA" id="ARBA00023136"/>
    </source>
</evidence>
<organism evidence="6 7">
    <name type="scientific">Thermosulfidibacter takaii (strain DSM 17441 / JCM 13301 / NBRC 103674 / ABI70S6)</name>
    <dbReference type="NCBI Taxonomy" id="1298851"/>
    <lineage>
        <taxon>Bacteria</taxon>
        <taxon>Pseudomonadati</taxon>
        <taxon>Thermosulfidibacterota</taxon>
        <taxon>Thermosulfidibacteria</taxon>
        <taxon>Thermosulfidibacterales</taxon>
        <taxon>Thermosulfidibacteraceae</taxon>
    </lineage>
</organism>
<dbReference type="Pfam" id="PF01988">
    <property type="entry name" value="VIT1"/>
    <property type="match status" value="1"/>
</dbReference>
<keyword evidence="7" id="KW-1185">Reference proteome</keyword>
<dbReference type="OrthoDB" id="9781287at2"/>
<accession>A0A0S3QRA3</accession>
<feature type="transmembrane region" description="Helical" evidence="5">
    <location>
        <begin position="262"/>
        <end position="280"/>
    </location>
</feature>
<reference evidence="7" key="1">
    <citation type="journal article" date="2018" name="Science">
        <title>A primordial and reversible TCA cycle in a facultatively chemolithoautotrophic thermophile.</title>
        <authorList>
            <person name="Nunoura T."/>
            <person name="Chikaraishi Y."/>
            <person name="Izaki R."/>
            <person name="Suwa T."/>
            <person name="Sato T."/>
            <person name="Harada T."/>
            <person name="Mori K."/>
            <person name="Kato Y."/>
            <person name="Miyazaki M."/>
            <person name="Shimamura S."/>
            <person name="Yanagawa K."/>
            <person name="Shuto A."/>
            <person name="Ohkouchi N."/>
            <person name="Fujita N."/>
            <person name="Takaki Y."/>
            <person name="Atomi H."/>
            <person name="Takai K."/>
        </authorList>
    </citation>
    <scope>NUCLEOTIDE SEQUENCE [LARGE SCALE GENOMIC DNA]</scope>
    <source>
        <strain evidence="7">DSM 17441 / JCM 13301 / NBRC 103674 / ABI70S6</strain>
    </source>
</reference>
<evidence type="ECO:0000256" key="2">
    <source>
        <dbReference type="ARBA" id="ARBA00022692"/>
    </source>
</evidence>
<proteinExistence type="predicted"/>
<dbReference type="SUPFAM" id="SSF47240">
    <property type="entry name" value="Ferritin-like"/>
    <property type="match status" value="1"/>
</dbReference>
<dbReference type="InterPro" id="IPR008217">
    <property type="entry name" value="Ccc1_fam"/>
</dbReference>
<dbReference type="CDD" id="cd02431">
    <property type="entry name" value="Ferritin_CCC1_C"/>
    <property type="match status" value="1"/>
</dbReference>
<dbReference type="GO" id="GO:0030026">
    <property type="term" value="P:intracellular manganese ion homeostasis"/>
    <property type="evidence" value="ECO:0007669"/>
    <property type="project" value="InterPro"/>
</dbReference>
<name>A0A0S3QRA3_THET7</name>
<dbReference type="EMBL" id="AP013035">
    <property type="protein sequence ID" value="BAT70869.1"/>
    <property type="molecule type" value="Genomic_DNA"/>
</dbReference>